<keyword evidence="5" id="KW-0143">Chaperone</keyword>
<dbReference type="InterPro" id="IPR027413">
    <property type="entry name" value="GROEL-like_equatorial_sf"/>
</dbReference>
<evidence type="ECO:0000256" key="2">
    <source>
        <dbReference type="ARBA" id="ARBA00022490"/>
    </source>
</evidence>
<dbReference type="SUPFAM" id="SSF48592">
    <property type="entry name" value="GroEL equatorial domain-like"/>
    <property type="match status" value="1"/>
</dbReference>
<evidence type="ECO:0000256" key="1">
    <source>
        <dbReference type="ARBA" id="ARBA00006607"/>
    </source>
</evidence>
<dbReference type="Pfam" id="PF00118">
    <property type="entry name" value="Cpn60_TCP1"/>
    <property type="match status" value="1"/>
</dbReference>
<organism evidence="9 10">
    <name type="scientific">Methylobacter tundripaludum</name>
    <dbReference type="NCBI Taxonomy" id="173365"/>
    <lineage>
        <taxon>Bacteria</taxon>
        <taxon>Pseudomonadati</taxon>
        <taxon>Pseudomonadota</taxon>
        <taxon>Gammaproteobacteria</taxon>
        <taxon>Methylococcales</taxon>
        <taxon>Methylococcaceae</taxon>
        <taxon>Methylobacter</taxon>
    </lineage>
</organism>
<evidence type="ECO:0000256" key="7">
    <source>
        <dbReference type="RuleBase" id="RU000418"/>
    </source>
</evidence>
<comment type="caution">
    <text evidence="9">The sequence shown here is derived from an EMBL/GenBank/DDBJ whole genome shotgun (WGS) entry which is preliminary data.</text>
</comment>
<dbReference type="SUPFAM" id="SSF54849">
    <property type="entry name" value="GroEL-intermediate domain like"/>
    <property type="match status" value="1"/>
</dbReference>
<comment type="similarity">
    <text evidence="1 7">Belongs to the chaperonin (HSP60) family.</text>
</comment>
<dbReference type="Gene3D" id="3.30.260.10">
    <property type="entry name" value="TCP-1-like chaperonin intermediate domain"/>
    <property type="match status" value="1"/>
</dbReference>
<dbReference type="GO" id="GO:0140662">
    <property type="term" value="F:ATP-dependent protein folding chaperone"/>
    <property type="evidence" value="ECO:0007669"/>
    <property type="project" value="InterPro"/>
</dbReference>
<dbReference type="RefSeq" id="WP_104425274.1">
    <property type="nucleotide sequence ID" value="NZ_PTIY01000022.1"/>
</dbReference>
<dbReference type="InterPro" id="IPR002423">
    <property type="entry name" value="Cpn60/GroEL/TCP-1"/>
</dbReference>
<dbReference type="NCBIfam" id="NF009487">
    <property type="entry name" value="PRK12849.1"/>
    <property type="match status" value="1"/>
</dbReference>
<dbReference type="SUPFAM" id="SSF52029">
    <property type="entry name" value="GroEL apical domain-like"/>
    <property type="match status" value="1"/>
</dbReference>
<name>A0A2S6GIY8_9GAMM</name>
<dbReference type="InterPro" id="IPR001844">
    <property type="entry name" value="Cpn60/GroEL"/>
</dbReference>
<evidence type="ECO:0000256" key="4">
    <source>
        <dbReference type="ARBA" id="ARBA00022840"/>
    </source>
</evidence>
<dbReference type="NCBIfam" id="NF000592">
    <property type="entry name" value="PRK00013.1"/>
    <property type="match status" value="1"/>
</dbReference>
<evidence type="ECO:0000256" key="8">
    <source>
        <dbReference type="RuleBase" id="RU000419"/>
    </source>
</evidence>
<dbReference type="Proteomes" id="UP000238071">
    <property type="component" value="Unassembled WGS sequence"/>
</dbReference>
<evidence type="ECO:0000256" key="5">
    <source>
        <dbReference type="ARBA" id="ARBA00023186"/>
    </source>
</evidence>
<dbReference type="GO" id="GO:0042026">
    <property type="term" value="P:protein refolding"/>
    <property type="evidence" value="ECO:0007669"/>
    <property type="project" value="InterPro"/>
</dbReference>
<keyword evidence="3" id="KW-0547">Nucleotide-binding</keyword>
<evidence type="ECO:0000256" key="6">
    <source>
        <dbReference type="ARBA" id="ARBA00023235"/>
    </source>
</evidence>
<keyword evidence="2" id="KW-0963">Cytoplasm</keyword>
<dbReference type="InterPro" id="IPR027410">
    <property type="entry name" value="TCP-1-like_intermed_sf"/>
</dbReference>
<gene>
    <name evidence="9" type="ORF">B0F88_12233</name>
</gene>
<dbReference type="GO" id="GO:0016853">
    <property type="term" value="F:isomerase activity"/>
    <property type="evidence" value="ECO:0007669"/>
    <property type="project" value="UniProtKB-KW"/>
</dbReference>
<keyword evidence="4" id="KW-0067">ATP-binding</keyword>
<evidence type="ECO:0000313" key="9">
    <source>
        <dbReference type="EMBL" id="PPK65153.1"/>
    </source>
</evidence>
<dbReference type="PRINTS" id="PR00298">
    <property type="entry name" value="CHAPERONIN60"/>
</dbReference>
<keyword evidence="6" id="KW-0413">Isomerase</keyword>
<dbReference type="PANTHER" id="PTHR45633">
    <property type="entry name" value="60 KDA HEAT SHOCK PROTEIN, MITOCHONDRIAL"/>
    <property type="match status" value="1"/>
</dbReference>
<dbReference type="EMBL" id="PTIY01000022">
    <property type="protein sequence ID" value="PPK65153.1"/>
    <property type="molecule type" value="Genomic_DNA"/>
</dbReference>
<dbReference type="Gene3D" id="1.10.560.10">
    <property type="entry name" value="GroEL-like equatorial domain"/>
    <property type="match status" value="1"/>
</dbReference>
<reference evidence="9 10" key="1">
    <citation type="submission" date="2018-02" db="EMBL/GenBank/DDBJ databases">
        <title>Subsurface microbial communities from deep shales in Ohio and West Virginia, USA.</title>
        <authorList>
            <person name="Wrighton K."/>
        </authorList>
    </citation>
    <scope>NUCLEOTIDE SEQUENCE [LARGE SCALE GENOMIC DNA]</scope>
    <source>
        <strain evidence="9 10">OWC-G53F</strain>
    </source>
</reference>
<comment type="subunit">
    <text evidence="8">Forms a cylinder of 14 subunits composed of two heptameric rings stacked back-to-back. Interacts with the co-chaperonin GroES.</text>
</comment>
<dbReference type="FunFam" id="3.50.7.10:FF:000001">
    <property type="entry name" value="60 kDa chaperonin"/>
    <property type="match status" value="1"/>
</dbReference>
<dbReference type="GO" id="GO:0005524">
    <property type="term" value="F:ATP binding"/>
    <property type="evidence" value="ECO:0007669"/>
    <property type="project" value="UniProtKB-KW"/>
</dbReference>
<dbReference type="InterPro" id="IPR027409">
    <property type="entry name" value="GroEL-like_apical_dom_sf"/>
</dbReference>
<keyword evidence="10" id="KW-1185">Reference proteome</keyword>
<dbReference type="NCBIfam" id="NF009489">
    <property type="entry name" value="PRK12851.1"/>
    <property type="match status" value="1"/>
</dbReference>
<dbReference type="NCBIfam" id="NF009488">
    <property type="entry name" value="PRK12850.1"/>
    <property type="match status" value="1"/>
</dbReference>
<evidence type="ECO:0000313" key="10">
    <source>
        <dbReference type="Proteomes" id="UP000238071"/>
    </source>
</evidence>
<dbReference type="AlphaFoldDB" id="A0A2S6GIY8"/>
<accession>A0A2S6GIY8</accession>
<protein>
    <recommendedName>
        <fullName evidence="8">60 kDa chaperonin</fullName>
    </recommendedName>
</protein>
<proteinExistence type="inferred from homology"/>
<dbReference type="Gene3D" id="3.50.7.10">
    <property type="entry name" value="GroEL"/>
    <property type="match status" value="1"/>
</dbReference>
<evidence type="ECO:0000256" key="3">
    <source>
        <dbReference type="ARBA" id="ARBA00022741"/>
    </source>
</evidence>
<sequence>MSKQIIYNPEIRVRVMEGINQVARAVAVTYGSAGPAVMIQHRTDGIAPVFTRDGVTVANAMTLQDRIADLGARMLRDVAGAMSRQVGDGTTTAIVLAQALAQGCLKSVAAGFHPMQLQKGLDLALTLVEKNLLDKAVTGVSSDWVEKIAAVASKNEVKAGKLLAQALEELGLQRTLTFQLGNGLEDELDIVDGIQYEQGYLSPYFITDKIRAEAVLEHPYILLYDREISDLMELVPILEQVKEQGRSLLVIADDVVGSGLTGLLLNHVRGIFNVVAVKPPGFGDRRINRLNDLALLTGGQAIIDAPGLSCKLEQVTLEQLGQARKAVITANGTTIIGAEGDQAAVAQLSETLRREAELILARKPGEGSATGNQHDFGELQERLALLSGKTGTFSVGGNTDFEIKERMVRIENAYLSAKAALEEGVLPGGGLALFRCIEVLEKTIAENAQQQQGLYIMQQALAAPLLKITQNAGLNSEAVIACLNAQHDDHYTLDTQYHCYGNFLEIGVIDPVKVMRLALRNAVSVIGTLIASETVVMDVPDLSIMADYSPEWAAATREDPRA</sequence>
<dbReference type="OrthoDB" id="9766614at2"/>
<comment type="function">
    <text evidence="8">Together with its co-chaperonin GroES, plays an essential role in assisting protein folding. The GroEL-GroES system forms a nano-cage that allows encapsulation of the non-native substrate proteins and provides a physical environment optimized to promote and accelerate protein folding.</text>
</comment>